<dbReference type="STRING" id="1108050.A0A0B7G428"/>
<keyword evidence="2" id="KW-1185">Reference proteome</keyword>
<dbReference type="EMBL" id="LN679108">
    <property type="protein sequence ID" value="CEL63864.1"/>
    <property type="molecule type" value="Genomic_DNA"/>
</dbReference>
<protein>
    <submittedName>
        <fullName evidence="1">Uncharacterized protein</fullName>
    </submittedName>
</protein>
<reference evidence="1 2" key="1">
    <citation type="submission" date="2014-11" db="EMBL/GenBank/DDBJ databases">
        <authorList>
            <person name="Wibberg Daniel"/>
        </authorList>
    </citation>
    <scope>NUCLEOTIDE SEQUENCE [LARGE SCALE GENOMIC DNA]</scope>
    <source>
        <strain evidence="1">Rhizoctonia solani AG1-IB 7/3/14</strain>
    </source>
</reference>
<evidence type="ECO:0000313" key="2">
    <source>
        <dbReference type="Proteomes" id="UP000059188"/>
    </source>
</evidence>
<organism evidence="1 2">
    <name type="scientific">Thanatephorus cucumeris (strain AG1-IB / isolate 7/3/14)</name>
    <name type="common">Lettuce bottom rot fungus</name>
    <name type="synonym">Rhizoctonia solani</name>
    <dbReference type="NCBI Taxonomy" id="1108050"/>
    <lineage>
        <taxon>Eukaryota</taxon>
        <taxon>Fungi</taxon>
        <taxon>Dikarya</taxon>
        <taxon>Basidiomycota</taxon>
        <taxon>Agaricomycotina</taxon>
        <taxon>Agaricomycetes</taxon>
        <taxon>Cantharellales</taxon>
        <taxon>Ceratobasidiaceae</taxon>
        <taxon>Rhizoctonia</taxon>
        <taxon>Rhizoctonia solani AG-1</taxon>
    </lineage>
</organism>
<gene>
    <name evidence="1" type="ORF">RSOLAG1IB_05628</name>
</gene>
<evidence type="ECO:0000313" key="1">
    <source>
        <dbReference type="EMBL" id="CEL63864.1"/>
    </source>
</evidence>
<name>A0A0B7G428_THACB</name>
<proteinExistence type="predicted"/>
<dbReference type="Proteomes" id="UP000059188">
    <property type="component" value="Unassembled WGS sequence"/>
</dbReference>
<accession>A0A0B7G428</accession>
<dbReference type="OrthoDB" id="3210676at2759"/>
<sequence length="449" mass="49945">MTLTLPGPSIENPALPTSVRLPDEILNQIATYALDQAFCNLDVATTASGFRKPLFNRIEGMSRSSRRLRVVALSEWFRLFLVQDVKDWIWASRLKGLHSWVRHIICPSHALEFPAPSNVLENFPNLRSARLSLSCDYQFNSLESLADIYPSAPAQLELMPGFSYREPVTAFPSTMTSISVHSTHGSETPLLRALGLQCSDLRALRLNKCTMFDCCISTGLGTQEPDTSNFDLEDGYYGQIADGSECLFWGAFPFDHNIYFGGEGVEAYADELAAELEPLRNLEEISLGVYLTPHDSLAEHRLSHYPWRHLETTQVAMNTTQPVNSPNIPPGHAATIASATPPLFPFSTSQLTPPSYANPALWSYDCKACRKLYAEPTSNAERAAGLVLAKKLHKLKQIEWASFFESRPPTHSECALGQQDNLGYRRGTGSHKWRVIRDEAGALLDLVQV</sequence>
<dbReference type="AlphaFoldDB" id="A0A0B7G428"/>